<name>A0A412PJ00_9FIRM</name>
<proteinExistence type="inferred from homology"/>
<feature type="domain" description="Peptidase family U32 C-terminal" evidence="4">
    <location>
        <begin position="331"/>
        <end position="412"/>
    </location>
</feature>
<dbReference type="InterPro" id="IPR051454">
    <property type="entry name" value="RNA/ubiquinone_mod_enzymes"/>
</dbReference>
<evidence type="ECO:0000259" key="4">
    <source>
        <dbReference type="Pfam" id="PF16325"/>
    </source>
</evidence>
<keyword evidence="2" id="KW-0378">Hydrolase</keyword>
<gene>
    <name evidence="5" type="ORF">DWX20_03495</name>
</gene>
<comment type="caution">
    <text evidence="5">The sequence shown here is derived from an EMBL/GenBank/DDBJ whole genome shotgun (WGS) entry which is preliminary data.</text>
</comment>
<dbReference type="Gene3D" id="2.40.30.10">
    <property type="entry name" value="Translation factors"/>
    <property type="match status" value="1"/>
</dbReference>
<dbReference type="AlphaFoldDB" id="A0A412PJ00"/>
<evidence type="ECO:0000256" key="2">
    <source>
        <dbReference type="ARBA" id="ARBA00022801"/>
    </source>
</evidence>
<dbReference type="PANTHER" id="PTHR30217:SF6">
    <property type="entry name" value="TRNA HYDROXYLATION PROTEIN P"/>
    <property type="match status" value="1"/>
</dbReference>
<dbReference type="GO" id="GO:0008233">
    <property type="term" value="F:peptidase activity"/>
    <property type="evidence" value="ECO:0007669"/>
    <property type="project" value="UniProtKB-KW"/>
</dbReference>
<evidence type="ECO:0000256" key="3">
    <source>
        <dbReference type="ARBA" id="ARBA00038374"/>
    </source>
</evidence>
<comment type="similarity">
    <text evidence="3">Belongs to the peptidase U32 family.</text>
</comment>
<dbReference type="PANTHER" id="PTHR30217">
    <property type="entry name" value="PEPTIDASE U32 FAMILY"/>
    <property type="match status" value="1"/>
</dbReference>
<evidence type="ECO:0000256" key="1">
    <source>
        <dbReference type="ARBA" id="ARBA00022670"/>
    </source>
</evidence>
<dbReference type="SUPFAM" id="SSF102114">
    <property type="entry name" value="Radical SAM enzymes"/>
    <property type="match status" value="1"/>
</dbReference>
<dbReference type="GO" id="GO:0006508">
    <property type="term" value="P:proteolysis"/>
    <property type="evidence" value="ECO:0007669"/>
    <property type="project" value="UniProtKB-KW"/>
</dbReference>
<dbReference type="InterPro" id="IPR032525">
    <property type="entry name" value="Peptidase_U32_C"/>
</dbReference>
<keyword evidence="1" id="KW-0645">Protease</keyword>
<dbReference type="EMBL" id="QRWX01000001">
    <property type="protein sequence ID" value="RGT58118.1"/>
    <property type="molecule type" value="Genomic_DNA"/>
</dbReference>
<protein>
    <submittedName>
        <fullName evidence="5">U32 family peptidase</fullName>
    </submittedName>
</protein>
<sequence>MDIMDRRRSDKAMMKKPELLAPAGDLNRCKTAIRYGADAVYIGGQSYSLRSRASNFTMEDIKEACEFARQHNAHIHVTTNVIPHEEDYEGLREYLMKLEEYGVTAIIAASPSIMKLARECAPKLEIHCSTQMSITNVETAKFLHEQLGLDRAVLARECSIEDIYAITKDCPVDTEAFIHGGMCVNYSGRCTLSNRMTLRDANRGGCAQSCRWQYHVYQDDKELNTDILYSMGSKDLLAADYMYELMDAGVSSLKIEGRMKTEYYVASVVSAYRHLIDEIAENDEPLSPERLAYHKKEILRAENRQTTTAFYPGEAGLNTLIYHAYSDADVNHDFLAKVAGYDKDAKVAYLETRNAFDVGEMLEVISPGKDKRTFKVDWIKDPKGEYLASSRRPMVVVQVPLPFEIGENDLVRRAR</sequence>
<dbReference type="InterPro" id="IPR001539">
    <property type="entry name" value="Peptidase_U32"/>
</dbReference>
<accession>A0A412PJ00</accession>
<dbReference type="Pfam" id="PF16325">
    <property type="entry name" value="Peptidase_U32_C"/>
    <property type="match status" value="1"/>
</dbReference>
<dbReference type="Pfam" id="PF01136">
    <property type="entry name" value="Peptidase_U32"/>
    <property type="match status" value="1"/>
</dbReference>
<evidence type="ECO:0000313" key="6">
    <source>
        <dbReference type="Proteomes" id="UP000284731"/>
    </source>
</evidence>
<dbReference type="InterPro" id="IPR058240">
    <property type="entry name" value="rSAM_sf"/>
</dbReference>
<dbReference type="Proteomes" id="UP000284731">
    <property type="component" value="Unassembled WGS sequence"/>
</dbReference>
<evidence type="ECO:0000313" key="5">
    <source>
        <dbReference type="EMBL" id="RGT58118.1"/>
    </source>
</evidence>
<reference evidence="5 6" key="1">
    <citation type="submission" date="2018-08" db="EMBL/GenBank/DDBJ databases">
        <title>A genome reference for cultivated species of the human gut microbiota.</title>
        <authorList>
            <person name="Zou Y."/>
            <person name="Xue W."/>
            <person name="Luo G."/>
        </authorList>
    </citation>
    <scope>NUCLEOTIDE SEQUENCE [LARGE SCALE GENOMIC DNA]</scope>
    <source>
        <strain evidence="5 6">AF18-46</strain>
    </source>
</reference>
<organism evidence="5 6">
    <name type="scientific">Solobacterium moorei</name>
    <dbReference type="NCBI Taxonomy" id="102148"/>
    <lineage>
        <taxon>Bacteria</taxon>
        <taxon>Bacillati</taxon>
        <taxon>Bacillota</taxon>
        <taxon>Erysipelotrichia</taxon>
        <taxon>Erysipelotrichales</taxon>
        <taxon>Erysipelotrichaceae</taxon>
        <taxon>Solobacterium</taxon>
    </lineage>
</organism>